<dbReference type="Gene3D" id="1.20.58.520">
    <property type="entry name" value="Amidohydrolase"/>
    <property type="match status" value="1"/>
</dbReference>
<protein>
    <submittedName>
        <fullName evidence="2">Imidazolonepropionase</fullName>
    </submittedName>
</protein>
<dbReference type="AlphaFoldDB" id="A0A8H6RFP6"/>
<evidence type="ECO:0000259" key="1">
    <source>
        <dbReference type="Pfam" id="PF01979"/>
    </source>
</evidence>
<evidence type="ECO:0000313" key="2">
    <source>
        <dbReference type="EMBL" id="KAF7189201.1"/>
    </source>
</evidence>
<dbReference type="GO" id="GO:0016810">
    <property type="term" value="F:hydrolase activity, acting on carbon-nitrogen (but not peptide) bonds"/>
    <property type="evidence" value="ECO:0007669"/>
    <property type="project" value="InterPro"/>
</dbReference>
<feature type="domain" description="Amidohydrolase-related" evidence="1">
    <location>
        <begin position="51"/>
        <end position="389"/>
    </location>
</feature>
<dbReference type="EMBL" id="JABCIY010000194">
    <property type="protein sequence ID" value="KAF7189201.1"/>
    <property type="molecule type" value="Genomic_DNA"/>
</dbReference>
<dbReference type="PANTHER" id="PTHR43135:SF3">
    <property type="entry name" value="ALPHA-D-RIBOSE 1-METHYLPHOSPHONATE 5-TRIPHOSPHATE DIPHOSPHATASE"/>
    <property type="match status" value="1"/>
</dbReference>
<dbReference type="InterPro" id="IPR032466">
    <property type="entry name" value="Metal_Hydrolase"/>
</dbReference>
<dbReference type="InterPro" id="IPR051781">
    <property type="entry name" value="Metallo-dep_Hydrolase"/>
</dbReference>
<dbReference type="Gene3D" id="3.40.50.10910">
    <property type="entry name" value="Amidohydrolase"/>
    <property type="match status" value="1"/>
</dbReference>
<proteinExistence type="predicted"/>
<keyword evidence="3" id="KW-1185">Reference proteome</keyword>
<dbReference type="Gene3D" id="2.30.40.10">
    <property type="entry name" value="Urease, subunit C, domain 1"/>
    <property type="match status" value="1"/>
</dbReference>
<dbReference type="InterPro" id="IPR011059">
    <property type="entry name" value="Metal-dep_hydrolase_composite"/>
</dbReference>
<comment type="caution">
    <text evidence="2">The sequence shown here is derived from an EMBL/GenBank/DDBJ whole genome shotgun (WGS) entry which is preliminary data.</text>
</comment>
<gene>
    <name evidence="2" type="ORF">HII31_09623</name>
</gene>
<organism evidence="2 3">
    <name type="scientific">Pseudocercospora fuligena</name>
    <dbReference type="NCBI Taxonomy" id="685502"/>
    <lineage>
        <taxon>Eukaryota</taxon>
        <taxon>Fungi</taxon>
        <taxon>Dikarya</taxon>
        <taxon>Ascomycota</taxon>
        <taxon>Pezizomycotina</taxon>
        <taxon>Dothideomycetes</taxon>
        <taxon>Dothideomycetidae</taxon>
        <taxon>Mycosphaerellales</taxon>
        <taxon>Mycosphaerellaceae</taxon>
        <taxon>Pseudocercospora</taxon>
    </lineage>
</organism>
<sequence length="411" mass="44317">MASFLISDVRIFDGENVIENGSVLVEDGRSSTVSSTSVDFRGKSISKPGHTLIPGLIDAHVHIDFGNESGLAQGLRFGVTTQCDLGNAPFQIQRLREIVKEGDCSDIKACVQSATPEGGWPSPLLKKQGIELPPDENPLQTPKQGHEFVRTQKSAGADYIKILHESGTAFGMELPTLPSDVEKAIIEEAHRSDLIVLAHAFTLDDALHMLSLGIDGTAHAVLDRPPTDQLIEGYVTNNAFCIPTLAVIGSNTAEGQKTQKEFANDPRVQELVASDGRQRLCQCIGMTNASQGSLRNAIELVKKLRHFGIDVICGTDSTGLAPGTAYGLSLHQELALFVKECGFSPVEALRSATSIAAKRLNFRDRGLIREGMRADLVLVEGDPTKNINCTLHLRGVWTDGTPCSHYKDSLG</sequence>
<evidence type="ECO:0000313" key="3">
    <source>
        <dbReference type="Proteomes" id="UP000660729"/>
    </source>
</evidence>
<dbReference type="PROSITE" id="PS01137">
    <property type="entry name" value="TATD_1"/>
    <property type="match status" value="1"/>
</dbReference>
<accession>A0A8H6RFP6</accession>
<dbReference type="InterPro" id="IPR018228">
    <property type="entry name" value="DNase_TatD-rel_CS"/>
</dbReference>
<reference evidence="2" key="1">
    <citation type="submission" date="2020-04" db="EMBL/GenBank/DDBJ databases">
        <title>Draft genome resource of the tomato pathogen Pseudocercospora fuligena.</title>
        <authorList>
            <person name="Zaccaron A."/>
        </authorList>
    </citation>
    <scope>NUCLEOTIDE SEQUENCE</scope>
    <source>
        <strain evidence="2">PF001</strain>
    </source>
</reference>
<dbReference type="SUPFAM" id="SSF51338">
    <property type="entry name" value="Composite domain of metallo-dependent hydrolases"/>
    <property type="match status" value="1"/>
</dbReference>
<dbReference type="OrthoDB" id="5595695at2759"/>
<dbReference type="SUPFAM" id="SSF51556">
    <property type="entry name" value="Metallo-dependent hydrolases"/>
    <property type="match status" value="1"/>
</dbReference>
<dbReference type="Proteomes" id="UP000660729">
    <property type="component" value="Unassembled WGS sequence"/>
</dbReference>
<dbReference type="InterPro" id="IPR006680">
    <property type="entry name" value="Amidohydro-rel"/>
</dbReference>
<dbReference type="Gene3D" id="3.30.110.90">
    <property type="entry name" value="Amidohydrolase"/>
    <property type="match status" value="1"/>
</dbReference>
<name>A0A8H6RFP6_9PEZI</name>
<dbReference type="PANTHER" id="PTHR43135">
    <property type="entry name" value="ALPHA-D-RIBOSE 1-METHYLPHOSPHONATE 5-TRIPHOSPHATE DIPHOSPHATASE"/>
    <property type="match status" value="1"/>
</dbReference>
<dbReference type="Pfam" id="PF01979">
    <property type="entry name" value="Amidohydro_1"/>
    <property type="match status" value="1"/>
</dbReference>